<evidence type="ECO:0000256" key="1">
    <source>
        <dbReference type="ARBA" id="ARBA00004123"/>
    </source>
</evidence>
<dbReference type="GeneID" id="108732349"/>
<evidence type="ECO:0000256" key="5">
    <source>
        <dbReference type="SAM" id="MobiDB-lite"/>
    </source>
</evidence>
<sequence>MAKIKEKVQKDDKEVLLIAQDIKFAKSLACNNKRIRDRALKALKKWLQLRLLRMPFTEKDFMIIWKGLFYSMWMSDKMLIQEECAENISALVHFPTWEDSLLFFKCGLRTLIEQWFGIDQLRLDKFAMFVRRLLRQSLIVLSNENWNQKVVDQYNEILSETVLNTEKMPPVGLGMHFVEIYLEELAKVSKGEIEANIVTTLLKPFMRQIALIRESRLTSHINKFIFRYLMWQSDLGIDYNERYREWRQRGFPGGTIDVIQKEELSDDGTISDSESEADEDVHKPLDPRAGHVDVELPQIPIDPKEIGESLKNFRFIKNTTTRNRRTINKIINEFEQMARGEFPLGSKEVPVLKKDSSISIKNSLKRLANFENELLNEEKKKLKKPKEERQAEDLPKKKNKSSTQNNEDLKGQLEKFIQESEGNLFDDMRKTEKIKRKIIHKKSDINEMNKVLTKRKKLATNLYKSDKLKVKSTKLKRLKTFDLDAQGSFQRNSGIWYVYNVQNAEDDKKTLSDDLQVSKDVIEDKILSSNPPIQITNIVEKSKSDKLILKSPRAGHKNLKSPVISPKITEECPNVSVIKSEESGEENEEIDIVKKTTIISKRRLSLQNPIITSTPEKEDILFPKSEWDTPPKEGEIDIFIPSKKYKQKLIQKHNQTLPTVLNGSIKKTKKKDPNMVRNPFSKLNLTENSAKKVKIALNLNKSQEIHEHFKMIKSSPAIPFDAEKKPSKPLLKKPVIASPINPFYRHKLSI</sequence>
<evidence type="ECO:0000256" key="3">
    <source>
        <dbReference type="ARBA" id="ARBA00022552"/>
    </source>
</evidence>
<dbReference type="GO" id="GO:0005634">
    <property type="term" value="C:nucleus"/>
    <property type="evidence" value="ECO:0007669"/>
    <property type="project" value="UniProtKB-SubCell"/>
</dbReference>
<accession>A0A7F5RDW9</accession>
<dbReference type="InterPro" id="IPR010301">
    <property type="entry name" value="RRP1"/>
</dbReference>
<comment type="similarity">
    <text evidence="2">Belongs to the RRP1 family.</text>
</comment>
<reference evidence="7" key="1">
    <citation type="submission" date="2025-08" db="UniProtKB">
        <authorList>
            <consortium name="RefSeq"/>
        </authorList>
    </citation>
    <scope>IDENTIFICATION</scope>
    <source>
        <tissue evidence="7">Entire body</tissue>
    </source>
</reference>
<dbReference type="KEGG" id="apln:108732349"/>
<dbReference type="Proteomes" id="UP000192223">
    <property type="component" value="Unplaced"/>
</dbReference>
<gene>
    <name evidence="7" type="primary">LOC108732349</name>
</gene>
<evidence type="ECO:0000256" key="4">
    <source>
        <dbReference type="ARBA" id="ARBA00023242"/>
    </source>
</evidence>
<evidence type="ECO:0000313" key="6">
    <source>
        <dbReference type="Proteomes" id="UP000192223"/>
    </source>
</evidence>
<evidence type="ECO:0000256" key="2">
    <source>
        <dbReference type="ARBA" id="ARBA00006374"/>
    </source>
</evidence>
<dbReference type="AlphaFoldDB" id="A0A7F5RDW9"/>
<dbReference type="RefSeq" id="XP_025834171.1">
    <property type="nucleotide sequence ID" value="XM_025978386.1"/>
</dbReference>
<dbReference type="GO" id="GO:0006364">
    <property type="term" value="P:rRNA processing"/>
    <property type="evidence" value="ECO:0007669"/>
    <property type="project" value="UniProtKB-KW"/>
</dbReference>
<dbReference type="PANTHER" id="PTHR13026">
    <property type="entry name" value="NNP-1 PROTEIN NOVEL NUCLEAR PROTEIN 1 NOP52"/>
    <property type="match status" value="1"/>
</dbReference>
<feature type="region of interest" description="Disordered" evidence="5">
    <location>
        <begin position="380"/>
        <end position="408"/>
    </location>
</feature>
<name>A0A7F5RDW9_AGRPL</name>
<organism evidence="6 7">
    <name type="scientific">Agrilus planipennis</name>
    <name type="common">Emerald ash borer</name>
    <name type="synonym">Agrilus marcopoli</name>
    <dbReference type="NCBI Taxonomy" id="224129"/>
    <lineage>
        <taxon>Eukaryota</taxon>
        <taxon>Metazoa</taxon>
        <taxon>Ecdysozoa</taxon>
        <taxon>Arthropoda</taxon>
        <taxon>Hexapoda</taxon>
        <taxon>Insecta</taxon>
        <taxon>Pterygota</taxon>
        <taxon>Neoptera</taxon>
        <taxon>Endopterygota</taxon>
        <taxon>Coleoptera</taxon>
        <taxon>Polyphaga</taxon>
        <taxon>Elateriformia</taxon>
        <taxon>Buprestoidea</taxon>
        <taxon>Buprestidae</taxon>
        <taxon>Agrilinae</taxon>
        <taxon>Agrilus</taxon>
    </lineage>
</organism>
<protein>
    <submittedName>
        <fullName evidence="7">Ribosomal RNA processing protein 1 homolog</fullName>
    </submittedName>
</protein>
<dbReference type="OrthoDB" id="2019504at2759"/>
<keyword evidence="4" id="KW-0539">Nucleus</keyword>
<feature type="compositionally biased region" description="Basic and acidic residues" evidence="5">
    <location>
        <begin position="380"/>
        <end position="396"/>
    </location>
</feature>
<feature type="region of interest" description="Disordered" evidence="5">
    <location>
        <begin position="262"/>
        <end position="288"/>
    </location>
</feature>
<dbReference type="PANTHER" id="PTHR13026:SF0">
    <property type="entry name" value="RIBOSOMAL RNA PROCESSING 1B"/>
    <property type="match status" value="1"/>
</dbReference>
<proteinExistence type="inferred from homology"/>
<dbReference type="InParanoid" id="A0A7F5RDW9"/>
<comment type="subcellular location">
    <subcellularLocation>
        <location evidence="1">Nucleus</location>
    </subcellularLocation>
</comment>
<evidence type="ECO:0000313" key="7">
    <source>
        <dbReference type="RefSeq" id="XP_025834171.1"/>
    </source>
</evidence>
<dbReference type="FunCoup" id="A0A7F5RDW9">
    <property type="interactions" value="776"/>
</dbReference>
<keyword evidence="3" id="KW-0698">rRNA processing</keyword>
<dbReference type="Pfam" id="PF05997">
    <property type="entry name" value="Nop52"/>
    <property type="match status" value="1"/>
</dbReference>
<dbReference type="GO" id="GO:0030688">
    <property type="term" value="C:preribosome, small subunit precursor"/>
    <property type="evidence" value="ECO:0007669"/>
    <property type="project" value="InterPro"/>
</dbReference>
<keyword evidence="6" id="KW-1185">Reference proteome</keyword>